<dbReference type="Pfam" id="PF08546">
    <property type="entry name" value="ApbA_C"/>
    <property type="match status" value="1"/>
</dbReference>
<gene>
    <name evidence="6" type="ORF">PG996_011782</name>
</gene>
<keyword evidence="2" id="KW-0521">NADP</keyword>
<evidence type="ECO:0000259" key="4">
    <source>
        <dbReference type="Pfam" id="PF02558"/>
    </source>
</evidence>
<keyword evidence="3" id="KW-0560">Oxidoreductase</keyword>
<accession>A0ABR1UIF6</accession>
<keyword evidence="7" id="KW-1185">Reference proteome</keyword>
<sequence>MPMYMSCFLPLRSIRQSSWRYPVTARLTRSISMSCSREAQADWLRHVLEDKNTEHPAPLYAWTAANLPDLKEKTAVSSATTTAAAGSLTTDDEWRRRIHILGVGNLGRLFASSLPASPITLVVHRRELLERWHANPGIEITRDGKVERSCVDVDVEWWTDEKPVSGPSREPGAGRGISNLIVATKAKDALPQADRLRAYLSPKSTVAFTQNGMCPMWPPRGPEYSAHRWPAGDGPNWIACITTHGVISLAPFQSIHASQAFISVGPVLLNCQQPSGDSPATYLIDQLADAPHLDGKSVSRGDLWVLQLEKLMINSVINPLTALLDCKNGELFTAQAQNGVIGGVINSLIEEASRVFQALVLDKRISSEIMGEEYAADEKSMKSLLERFSFNRLHTMMLDVGFKVRDNTSSMLQDVRAGRTTEIRAFNGWLVETAALLDPNLRLSTHENLIVSVEAGTRLKLGTSETEHFLSQI</sequence>
<evidence type="ECO:0000313" key="6">
    <source>
        <dbReference type="EMBL" id="KAK8057845.1"/>
    </source>
</evidence>
<evidence type="ECO:0000256" key="1">
    <source>
        <dbReference type="ARBA" id="ARBA00007870"/>
    </source>
</evidence>
<evidence type="ECO:0000256" key="2">
    <source>
        <dbReference type="ARBA" id="ARBA00022857"/>
    </source>
</evidence>
<name>A0ABR1UIF6_9PEZI</name>
<comment type="caution">
    <text evidence="6">The sequence shown here is derived from an EMBL/GenBank/DDBJ whole genome shotgun (WGS) entry which is preliminary data.</text>
</comment>
<evidence type="ECO:0000256" key="3">
    <source>
        <dbReference type="ARBA" id="ARBA00023002"/>
    </source>
</evidence>
<dbReference type="Gene3D" id="3.40.50.720">
    <property type="entry name" value="NAD(P)-binding Rossmann-like Domain"/>
    <property type="match status" value="1"/>
</dbReference>
<dbReference type="InterPro" id="IPR013332">
    <property type="entry name" value="KPR_N"/>
</dbReference>
<dbReference type="Gene3D" id="1.10.1040.10">
    <property type="entry name" value="N-(1-d-carboxylethyl)-l-norvaline Dehydrogenase, domain 2"/>
    <property type="match status" value="1"/>
</dbReference>
<feature type="domain" description="Ketopantoate reductase N-terminal" evidence="4">
    <location>
        <begin position="98"/>
        <end position="266"/>
    </location>
</feature>
<dbReference type="SUPFAM" id="SSF48179">
    <property type="entry name" value="6-phosphogluconate dehydrogenase C-terminal domain-like"/>
    <property type="match status" value="1"/>
</dbReference>
<evidence type="ECO:0000313" key="7">
    <source>
        <dbReference type="Proteomes" id="UP001446871"/>
    </source>
</evidence>
<dbReference type="PANTHER" id="PTHR43765">
    <property type="entry name" value="2-DEHYDROPANTOATE 2-REDUCTASE-RELATED"/>
    <property type="match status" value="1"/>
</dbReference>
<evidence type="ECO:0000259" key="5">
    <source>
        <dbReference type="Pfam" id="PF08546"/>
    </source>
</evidence>
<proteinExistence type="inferred from homology"/>
<comment type="similarity">
    <text evidence="1">Belongs to the ketopantoate reductase family.</text>
</comment>
<evidence type="ECO:0008006" key="8">
    <source>
        <dbReference type="Google" id="ProtNLM"/>
    </source>
</evidence>
<dbReference type="Pfam" id="PF02558">
    <property type="entry name" value="ApbA"/>
    <property type="match status" value="1"/>
</dbReference>
<protein>
    <recommendedName>
        <fullName evidence="8">2-dehydropantoate 2-reductase</fullName>
    </recommendedName>
</protein>
<dbReference type="PANTHER" id="PTHR43765:SF2">
    <property type="entry name" value="2-DEHYDROPANTOATE 2-REDUCTASE"/>
    <property type="match status" value="1"/>
</dbReference>
<dbReference type="InterPro" id="IPR050838">
    <property type="entry name" value="Ketopantoate_reductase"/>
</dbReference>
<dbReference type="InterPro" id="IPR013752">
    <property type="entry name" value="KPA_reductase"/>
</dbReference>
<dbReference type="InterPro" id="IPR013328">
    <property type="entry name" value="6PGD_dom2"/>
</dbReference>
<organism evidence="6 7">
    <name type="scientific">Apiospora saccharicola</name>
    <dbReference type="NCBI Taxonomy" id="335842"/>
    <lineage>
        <taxon>Eukaryota</taxon>
        <taxon>Fungi</taxon>
        <taxon>Dikarya</taxon>
        <taxon>Ascomycota</taxon>
        <taxon>Pezizomycotina</taxon>
        <taxon>Sordariomycetes</taxon>
        <taxon>Xylariomycetidae</taxon>
        <taxon>Amphisphaeriales</taxon>
        <taxon>Apiosporaceae</taxon>
        <taxon>Apiospora</taxon>
    </lineage>
</organism>
<feature type="domain" description="Ketopantoate reductase C-terminal" evidence="5">
    <location>
        <begin position="306"/>
        <end position="436"/>
    </location>
</feature>
<reference evidence="6 7" key="1">
    <citation type="submission" date="2023-01" db="EMBL/GenBank/DDBJ databases">
        <title>Analysis of 21 Apiospora genomes using comparative genomics revels a genus with tremendous synthesis potential of carbohydrate active enzymes and secondary metabolites.</title>
        <authorList>
            <person name="Sorensen T."/>
        </authorList>
    </citation>
    <scope>NUCLEOTIDE SEQUENCE [LARGE SCALE GENOMIC DNA]</scope>
    <source>
        <strain evidence="6 7">CBS 83171</strain>
    </source>
</reference>
<dbReference type="Proteomes" id="UP001446871">
    <property type="component" value="Unassembled WGS sequence"/>
</dbReference>
<dbReference type="InterPro" id="IPR008927">
    <property type="entry name" value="6-PGluconate_DH-like_C_sf"/>
</dbReference>
<dbReference type="EMBL" id="JAQQWM010000007">
    <property type="protein sequence ID" value="KAK8057845.1"/>
    <property type="molecule type" value="Genomic_DNA"/>
</dbReference>